<proteinExistence type="predicted"/>
<evidence type="ECO:0000313" key="2">
    <source>
        <dbReference type="Proteomes" id="UP000243217"/>
    </source>
</evidence>
<dbReference type="Proteomes" id="UP000243217">
    <property type="component" value="Unassembled WGS sequence"/>
</dbReference>
<reference evidence="1 2" key="1">
    <citation type="journal article" date="2014" name="Genome Biol. Evol.">
        <title>The secreted proteins of Achlya hypogyna and Thraustotheca clavata identify the ancestral oomycete secretome and reveal gene acquisitions by horizontal gene transfer.</title>
        <authorList>
            <person name="Misner I."/>
            <person name="Blouin N."/>
            <person name="Leonard G."/>
            <person name="Richards T.A."/>
            <person name="Lane C.E."/>
        </authorList>
    </citation>
    <scope>NUCLEOTIDE SEQUENCE [LARGE SCALE GENOMIC DNA]</scope>
    <source>
        <strain evidence="1 2">ATCC 34112</strain>
    </source>
</reference>
<dbReference type="Gene3D" id="1.20.920.60">
    <property type="match status" value="1"/>
</dbReference>
<dbReference type="OrthoDB" id="268400at2759"/>
<gene>
    <name evidence="1" type="ORF">THRCLA_09149</name>
</gene>
<dbReference type="SUPFAM" id="SSF52402">
    <property type="entry name" value="Adenine nucleotide alpha hydrolases-like"/>
    <property type="match status" value="2"/>
</dbReference>
<evidence type="ECO:0000313" key="1">
    <source>
        <dbReference type="EMBL" id="OQR90914.1"/>
    </source>
</evidence>
<dbReference type="STRING" id="74557.A0A1V9YYM6"/>
<evidence type="ECO:0008006" key="3">
    <source>
        <dbReference type="Google" id="ProtNLM"/>
    </source>
</evidence>
<dbReference type="AlphaFoldDB" id="A0A1V9YYM6"/>
<name>A0A1V9YYM6_9STRA</name>
<sequence>MRHQASLSSISKPSMALRLVFEATAILLQAGNPDLTVTWHQVLEILQHAAEETLCTLQKVCIDTITGVIHERIIAILEDERFDASAAVAEGGSVVESICEYLQELENQLLLSHHKHDLKTLATPSFGIFVDGSRNARLACDVALSLRRSGEVHICFIDEFAANASYSLDFVVDDFTQYCRQNQVPKSKMSVKSQAVRMTQSMTTQLVELSDNLNVNFAVLGTFGGKGPQPTQIGNTAMGVVLQSSTSVILVPPIADTSRKLSSHVFVIAMNSNAESAHLCYNNALKLIKPHDTIHIVHIEPDSPLTQPPVEPDEFKVSLADLYTKKMASAKISGTVVIVPRVKGRTPAELIQAYIHEHKASYLIFGLGKHSSTSVGNVASGLLASPRCTLVICKSK</sequence>
<keyword evidence="2" id="KW-1185">Reference proteome</keyword>
<accession>A0A1V9YYM6</accession>
<protein>
    <recommendedName>
        <fullName evidence="3">UspA domain-containing protein</fullName>
    </recommendedName>
</protein>
<dbReference type="EMBL" id="JNBS01002474">
    <property type="protein sequence ID" value="OQR90914.1"/>
    <property type="molecule type" value="Genomic_DNA"/>
</dbReference>
<dbReference type="Gene3D" id="3.40.50.12370">
    <property type="match status" value="1"/>
</dbReference>
<comment type="caution">
    <text evidence="1">The sequence shown here is derived from an EMBL/GenBank/DDBJ whole genome shotgun (WGS) entry which is preliminary data.</text>
</comment>
<organism evidence="1 2">
    <name type="scientific">Thraustotheca clavata</name>
    <dbReference type="NCBI Taxonomy" id="74557"/>
    <lineage>
        <taxon>Eukaryota</taxon>
        <taxon>Sar</taxon>
        <taxon>Stramenopiles</taxon>
        <taxon>Oomycota</taxon>
        <taxon>Saprolegniomycetes</taxon>
        <taxon>Saprolegniales</taxon>
        <taxon>Achlyaceae</taxon>
        <taxon>Thraustotheca</taxon>
    </lineage>
</organism>